<keyword evidence="3 5" id="KW-0964">Secreted</keyword>
<dbReference type="EMBL" id="DS028168">
    <property type="protein sequence ID" value="EEY66662.1"/>
    <property type="molecule type" value="Genomic_DNA"/>
</dbReference>
<dbReference type="AlphaFoldDB" id="D0NVI5"/>
<feature type="chain" id="PRO_5045006528" description="RxLR effector protein" evidence="5">
    <location>
        <begin position="20"/>
        <end position="172"/>
    </location>
</feature>
<feature type="signal peptide" evidence="5">
    <location>
        <begin position="1"/>
        <end position="19"/>
    </location>
</feature>
<dbReference type="InterPro" id="IPR031825">
    <property type="entry name" value="RXLR"/>
</dbReference>
<dbReference type="eggNOG" id="ENOG502RGMW">
    <property type="taxonomic scope" value="Eukaryota"/>
</dbReference>
<dbReference type="HOGENOM" id="CLU_1849036_0_0_1"/>
<evidence type="ECO:0000256" key="2">
    <source>
        <dbReference type="ARBA" id="ARBA00010400"/>
    </source>
</evidence>
<keyword evidence="7" id="KW-1185">Reference proteome</keyword>
<comment type="similarity">
    <text evidence="2 5">Belongs to the RxLR effector family.</text>
</comment>
<dbReference type="RefSeq" id="XP_002896963.1">
    <property type="nucleotide sequence ID" value="XM_002896917.2"/>
</dbReference>
<evidence type="ECO:0000256" key="4">
    <source>
        <dbReference type="ARBA" id="ARBA00022729"/>
    </source>
</evidence>
<gene>
    <name evidence="6" type="ORF">PITG_23092</name>
</gene>
<proteinExistence type="inferred from homology"/>
<organism evidence="6 7">
    <name type="scientific">Phytophthora infestans (strain T30-4)</name>
    <name type="common">Potato late blight agent</name>
    <dbReference type="NCBI Taxonomy" id="403677"/>
    <lineage>
        <taxon>Eukaryota</taxon>
        <taxon>Sar</taxon>
        <taxon>Stramenopiles</taxon>
        <taxon>Oomycota</taxon>
        <taxon>Peronosporomycetes</taxon>
        <taxon>Peronosporales</taxon>
        <taxon>Peronosporaceae</taxon>
        <taxon>Phytophthora</taxon>
    </lineage>
</organism>
<comment type="subcellular location">
    <subcellularLocation>
        <location evidence="1 5">Secreted</location>
    </subcellularLocation>
</comment>
<feature type="non-terminal residue" evidence="6">
    <location>
        <position position="172"/>
    </location>
</feature>
<protein>
    <recommendedName>
        <fullName evidence="5">RxLR effector protein</fullName>
    </recommendedName>
</protein>
<evidence type="ECO:0000313" key="6">
    <source>
        <dbReference type="EMBL" id="EEY66662.1"/>
    </source>
</evidence>
<dbReference type="KEGG" id="pif:PITG_23092"/>
<dbReference type="InParanoid" id="D0NVI5"/>
<dbReference type="Pfam" id="PF16810">
    <property type="entry name" value="RXLR"/>
    <property type="match status" value="1"/>
</dbReference>
<evidence type="ECO:0000256" key="5">
    <source>
        <dbReference type="RuleBase" id="RU367124"/>
    </source>
</evidence>
<sequence>MRPISLVLLAASISAICSALSEVNGGDTMMAPALVSSVQARPLNANHNIAIGNTRYLRAQPSNQEDEDRSFAVLEKITTGMLDDILSSKSIEAQSKFLSTWKEVDLPVEVVAKRILEIAPADEKYLTILTLYMQFLHNKPLSAIYKHDPLEFAKINDDFPSWRAWLMSVLKK</sequence>
<dbReference type="Proteomes" id="UP000006643">
    <property type="component" value="Unassembled WGS sequence"/>
</dbReference>
<accession>D0NVI5</accession>
<comment type="domain">
    <text evidence="5">The RxLR-dEER motif acts to carry the protein into the host cell cytoplasm through binding to cell surface phosphatidylinositol-3-phosphate.</text>
</comment>
<reference evidence="7" key="1">
    <citation type="journal article" date="2009" name="Nature">
        <title>Genome sequence and analysis of the Irish potato famine pathogen Phytophthora infestans.</title>
        <authorList>
            <consortium name="The Broad Institute Genome Sequencing Platform"/>
            <person name="Haas B.J."/>
            <person name="Kamoun S."/>
            <person name="Zody M.C."/>
            <person name="Jiang R.H."/>
            <person name="Handsaker R.E."/>
            <person name="Cano L.M."/>
            <person name="Grabherr M."/>
            <person name="Kodira C.D."/>
            <person name="Raffaele S."/>
            <person name="Torto-Alalibo T."/>
            <person name="Bozkurt T.O."/>
            <person name="Ah-Fong A.M."/>
            <person name="Alvarado L."/>
            <person name="Anderson V.L."/>
            <person name="Armstrong M.R."/>
            <person name="Avrova A."/>
            <person name="Baxter L."/>
            <person name="Beynon J."/>
            <person name="Boevink P.C."/>
            <person name="Bollmann S.R."/>
            <person name="Bos J.I."/>
            <person name="Bulone V."/>
            <person name="Cai G."/>
            <person name="Cakir C."/>
            <person name="Carrington J.C."/>
            <person name="Chawner M."/>
            <person name="Conti L."/>
            <person name="Costanzo S."/>
            <person name="Ewan R."/>
            <person name="Fahlgren N."/>
            <person name="Fischbach M.A."/>
            <person name="Fugelstad J."/>
            <person name="Gilroy E.M."/>
            <person name="Gnerre S."/>
            <person name="Green P.J."/>
            <person name="Grenville-Briggs L.J."/>
            <person name="Griffith J."/>
            <person name="Grunwald N.J."/>
            <person name="Horn K."/>
            <person name="Horner N.R."/>
            <person name="Hu C.H."/>
            <person name="Huitema E."/>
            <person name="Jeong D.H."/>
            <person name="Jones A.M."/>
            <person name="Jones J.D."/>
            <person name="Jones R.W."/>
            <person name="Karlsson E.K."/>
            <person name="Kunjeti S.G."/>
            <person name="Lamour K."/>
            <person name="Liu Z."/>
            <person name="Ma L."/>
            <person name="Maclean D."/>
            <person name="Chibucos M.C."/>
            <person name="McDonald H."/>
            <person name="McWalters J."/>
            <person name="Meijer H.J."/>
            <person name="Morgan W."/>
            <person name="Morris P.F."/>
            <person name="Munro C.A."/>
            <person name="O'Neill K."/>
            <person name="Ospina-Giraldo M."/>
            <person name="Pinzon A."/>
            <person name="Pritchard L."/>
            <person name="Ramsahoye B."/>
            <person name="Ren Q."/>
            <person name="Restrepo S."/>
            <person name="Roy S."/>
            <person name="Sadanandom A."/>
            <person name="Savidor A."/>
            <person name="Schornack S."/>
            <person name="Schwartz D.C."/>
            <person name="Schumann U.D."/>
            <person name="Schwessinger B."/>
            <person name="Seyer L."/>
            <person name="Sharpe T."/>
            <person name="Silvar C."/>
            <person name="Song J."/>
            <person name="Studholme D.J."/>
            <person name="Sykes S."/>
            <person name="Thines M."/>
            <person name="van de Vondervoort P.J."/>
            <person name="Phuntumart V."/>
            <person name="Wawra S."/>
            <person name="Weide R."/>
            <person name="Win J."/>
            <person name="Young C."/>
            <person name="Zhou S."/>
            <person name="Fry W."/>
            <person name="Meyers B.C."/>
            <person name="van West P."/>
            <person name="Ristaino J."/>
            <person name="Govers F."/>
            <person name="Birch P.R."/>
            <person name="Whisson S.C."/>
            <person name="Judelson H.S."/>
            <person name="Nusbaum C."/>
        </authorList>
    </citation>
    <scope>NUCLEOTIDE SEQUENCE [LARGE SCALE GENOMIC DNA]</scope>
    <source>
        <strain evidence="7">T30-4</strain>
    </source>
</reference>
<dbReference type="OMA" id="AIGNTRY"/>
<dbReference type="OrthoDB" id="92060at2759"/>
<evidence type="ECO:0000313" key="7">
    <source>
        <dbReference type="Proteomes" id="UP000006643"/>
    </source>
</evidence>
<dbReference type="VEuPathDB" id="FungiDB:PITG_23092"/>
<keyword evidence="4 5" id="KW-0732">Signal</keyword>
<dbReference type="GeneID" id="9465530"/>
<name>D0NVI5_PHYIT</name>
<comment type="function">
    <text evidence="5">Effector that suppresses plant defense responses during pathogen infection.</text>
</comment>
<evidence type="ECO:0000256" key="1">
    <source>
        <dbReference type="ARBA" id="ARBA00004613"/>
    </source>
</evidence>
<evidence type="ECO:0000256" key="3">
    <source>
        <dbReference type="ARBA" id="ARBA00022525"/>
    </source>
</evidence>